<name>A0ABP0R7F9_9DINO</name>
<organism evidence="2 3">
    <name type="scientific">Durusdinium trenchii</name>
    <dbReference type="NCBI Taxonomy" id="1381693"/>
    <lineage>
        <taxon>Eukaryota</taxon>
        <taxon>Sar</taxon>
        <taxon>Alveolata</taxon>
        <taxon>Dinophyceae</taxon>
        <taxon>Suessiales</taxon>
        <taxon>Symbiodiniaceae</taxon>
        <taxon>Durusdinium</taxon>
    </lineage>
</organism>
<feature type="region of interest" description="Disordered" evidence="1">
    <location>
        <begin position="180"/>
        <end position="200"/>
    </location>
</feature>
<proteinExistence type="predicted"/>
<accession>A0ABP0R7F9</accession>
<sequence length="219" mass="24613">MPQRPGFGQKFLLEEDLASKSLNQSTSFSPLSATSFRVVLCMCCKCTTRDASASSVQWTLVKVFSDWWLYRGVLWNILFSIFKVENIHGIQAGSSSNFHEHILFFILAAQHTIGRSFGDCADLALFLHENTFLRHCVTSFLHLLFMDGAWQSWNLYQPHPSSQNAQTLATKWWTLGGGLLGGGTRTRRTRRGRDAPDQRQAQESLTIVAGQIVALIPHP</sequence>
<evidence type="ECO:0000313" key="3">
    <source>
        <dbReference type="Proteomes" id="UP001642484"/>
    </source>
</evidence>
<gene>
    <name evidence="2" type="ORF">CCMP2556_LOCUS45764</name>
</gene>
<reference evidence="2 3" key="1">
    <citation type="submission" date="2024-02" db="EMBL/GenBank/DDBJ databases">
        <authorList>
            <person name="Chen Y."/>
            <person name="Shah S."/>
            <person name="Dougan E. K."/>
            <person name="Thang M."/>
            <person name="Chan C."/>
        </authorList>
    </citation>
    <scope>NUCLEOTIDE SEQUENCE [LARGE SCALE GENOMIC DNA]</scope>
</reference>
<comment type="caution">
    <text evidence="2">The sequence shown here is derived from an EMBL/GenBank/DDBJ whole genome shotgun (WGS) entry which is preliminary data.</text>
</comment>
<evidence type="ECO:0000313" key="2">
    <source>
        <dbReference type="EMBL" id="CAK9096223.1"/>
    </source>
</evidence>
<dbReference type="Proteomes" id="UP001642484">
    <property type="component" value="Unassembled WGS sequence"/>
</dbReference>
<dbReference type="EMBL" id="CAXAMN010025583">
    <property type="protein sequence ID" value="CAK9096223.1"/>
    <property type="molecule type" value="Genomic_DNA"/>
</dbReference>
<protein>
    <submittedName>
        <fullName evidence="2">Uncharacterized protein</fullName>
    </submittedName>
</protein>
<evidence type="ECO:0000256" key="1">
    <source>
        <dbReference type="SAM" id="MobiDB-lite"/>
    </source>
</evidence>
<keyword evidence="3" id="KW-1185">Reference proteome</keyword>